<evidence type="ECO:0000256" key="2">
    <source>
        <dbReference type="ARBA" id="ARBA00022679"/>
    </source>
</evidence>
<evidence type="ECO:0000313" key="6">
    <source>
        <dbReference type="Proteomes" id="UP000236725"/>
    </source>
</evidence>
<dbReference type="Proteomes" id="UP000236725">
    <property type="component" value="Unassembled WGS sequence"/>
</dbReference>
<dbReference type="PANTHER" id="PTHR43085">
    <property type="entry name" value="HEXOKINASE FAMILY MEMBER"/>
    <property type="match status" value="1"/>
</dbReference>
<dbReference type="Gene3D" id="3.40.1190.20">
    <property type="match status" value="1"/>
</dbReference>
<dbReference type="CDD" id="cd01167">
    <property type="entry name" value="bac_FRK"/>
    <property type="match status" value="1"/>
</dbReference>
<dbReference type="PANTHER" id="PTHR43085:SF57">
    <property type="entry name" value="CARBOHYDRATE KINASE PFKB DOMAIN-CONTAINING PROTEIN"/>
    <property type="match status" value="1"/>
</dbReference>
<reference evidence="5 6" key="1">
    <citation type="submission" date="2016-10" db="EMBL/GenBank/DDBJ databases">
        <authorList>
            <person name="Varghese N."/>
            <person name="Submissions S."/>
        </authorList>
    </citation>
    <scope>NUCLEOTIDE SEQUENCE [LARGE SCALE GENOMIC DNA]</scope>
    <source>
        <strain evidence="5 6">DSM 29073</strain>
    </source>
</reference>
<dbReference type="InterPro" id="IPR050306">
    <property type="entry name" value="PfkB_Carbo_kinase"/>
</dbReference>
<keyword evidence="2" id="KW-0808">Transferase</keyword>
<dbReference type="InterPro" id="IPR002173">
    <property type="entry name" value="Carboh/pur_kinase_PfkB_CS"/>
</dbReference>
<evidence type="ECO:0000256" key="1">
    <source>
        <dbReference type="ARBA" id="ARBA00010688"/>
    </source>
</evidence>
<dbReference type="EMBL" id="FNVS01000011">
    <property type="protein sequence ID" value="SEF99852.1"/>
    <property type="molecule type" value="Genomic_DNA"/>
</dbReference>
<comment type="caution">
    <text evidence="5">The sequence shown here is derived from an EMBL/GenBank/DDBJ whole genome shotgun (WGS) entry which is preliminary data.</text>
</comment>
<gene>
    <name evidence="5" type="ORF">SAMN05444001_111102</name>
</gene>
<proteinExistence type="inferred from homology"/>
<dbReference type="AlphaFoldDB" id="A0A8G2BX70"/>
<dbReference type="InterPro" id="IPR011611">
    <property type="entry name" value="PfkB_dom"/>
</dbReference>
<keyword evidence="3 5" id="KW-0418">Kinase</keyword>
<feature type="domain" description="Carbohydrate kinase PfkB" evidence="4">
    <location>
        <begin position="6"/>
        <end position="298"/>
    </location>
</feature>
<protein>
    <submittedName>
        <fullName evidence="5">Fructokinase</fullName>
    </submittedName>
</protein>
<keyword evidence="6" id="KW-1185">Reference proteome</keyword>
<name>A0A8G2BX70_9BACT</name>
<accession>A0A8G2BX70</accession>
<dbReference type="GO" id="GO:0016301">
    <property type="term" value="F:kinase activity"/>
    <property type="evidence" value="ECO:0007669"/>
    <property type="project" value="UniProtKB-KW"/>
</dbReference>
<dbReference type="PROSITE" id="PS00584">
    <property type="entry name" value="PFKB_KINASES_2"/>
    <property type="match status" value="1"/>
</dbReference>
<dbReference type="Pfam" id="PF00294">
    <property type="entry name" value="PfkB"/>
    <property type="match status" value="1"/>
</dbReference>
<evidence type="ECO:0000313" key="5">
    <source>
        <dbReference type="EMBL" id="SEF99852.1"/>
    </source>
</evidence>
<organism evidence="5 6">
    <name type="scientific">Parabacteroides chinchillae</name>
    <dbReference type="NCBI Taxonomy" id="871327"/>
    <lineage>
        <taxon>Bacteria</taxon>
        <taxon>Pseudomonadati</taxon>
        <taxon>Bacteroidota</taxon>
        <taxon>Bacteroidia</taxon>
        <taxon>Bacteroidales</taxon>
        <taxon>Tannerellaceae</taxon>
        <taxon>Parabacteroides</taxon>
    </lineage>
</organism>
<comment type="similarity">
    <text evidence="1">Belongs to the carbohydrate kinase PfkB family.</text>
</comment>
<dbReference type="RefSeq" id="WP_103983677.1">
    <property type="nucleotide sequence ID" value="NZ_FNVS01000011.1"/>
</dbReference>
<evidence type="ECO:0000256" key="3">
    <source>
        <dbReference type="ARBA" id="ARBA00022777"/>
    </source>
</evidence>
<dbReference type="InterPro" id="IPR029056">
    <property type="entry name" value="Ribokinase-like"/>
</dbReference>
<sequence length="309" mass="35219">MRKVIGIGETILDIIFKGDQPHTAVPGGSVFNGLVSLGRIGVPVSFISEIGNDRVGEIIRKFMEKNHISTDFVDCFPDGKSPVSLAFLNDENNANYIFYKDYPAQRLEVALPRINEDDIFIFGSYYSLNPVLRSRMIEFLQYARERKAIIYYDPNFRKAHAHEAIRLTPTVLENLEYADIVRGSDEDFLNLFGKTDMQTVYKEHIKFYCSRFISTHGENGVNLFTNTMNEHFDAPSIRPVSTIGAGDNFNAGIIFGLLQQDVRHTDLNTLSKEKWEKIIRCGMDFASEVCQSYNNYISEEFAATYPRQS</sequence>
<dbReference type="SUPFAM" id="SSF53613">
    <property type="entry name" value="Ribokinase-like"/>
    <property type="match status" value="1"/>
</dbReference>
<evidence type="ECO:0000259" key="4">
    <source>
        <dbReference type="Pfam" id="PF00294"/>
    </source>
</evidence>